<dbReference type="InterPro" id="IPR005811">
    <property type="entry name" value="SUCC_ACL_C"/>
</dbReference>
<dbReference type="Gene3D" id="3.40.50.720">
    <property type="entry name" value="NAD(P)-binding Rossmann-like Domain"/>
    <property type="match status" value="1"/>
</dbReference>
<keyword evidence="10" id="KW-0460">Magnesium</keyword>
<evidence type="ECO:0000259" key="12">
    <source>
        <dbReference type="Pfam" id="PF00549"/>
    </source>
</evidence>
<feature type="domain" description="ATP-citrate synthase/succinyl-CoA ligase C-terminal" evidence="12">
    <location>
        <begin position="173"/>
        <end position="298"/>
    </location>
</feature>
<keyword evidence="7" id="KW-0479">Metal-binding</keyword>
<sequence>MATGQLFSKTTQALFYNYKQLPIQRMLDFDFLCGRETPSVVGIINPGSEGFQKLFFGQEEIAIPVHSTIEAACAAHPTADVFINFASFRSAAASSMAGLKQPTIRVVAIIAEGVPESDTKQLIGYAKENNKVVIGPATVGGIQAGAFKIGDTAGTIDNIIHCKLYRPGSVGFVSKSGGMSNELYNTIARVTDGIYEGIAIGGDVFPGSSLSDHVLRFNNIPQVKMIVVLGELGGRDEYSLVEALKQGKISKPVVAWVSGTCARLFKSEVQFGHAGAKSGDEMESAQAKNQALREAGAVVPTSYEAFEGAIKETFEKLIEEGKITPVKEVIPSQIPEDLNTAIKSGKARAPTHIITTISDDRGEEPTYAGVPMSSIVEQGLGVGDVISLLWFKRSLPHYCTRFIEICIMSCADHGPRVSGAHNTIVTARAGKDLVSSLVSGLLTIGPRFGGAIDGAARYFKDAHDKGLRPYEFVESMKKKGIRIPGIGHKKYRGDSRDKRVELLQRFARSNFPSVKYVEYAVEVESYTLSKANNLVLNIDGAIGSLFLDLLAGSGMFTKQEIDEIVGIGYLNGLFVLARSIGLIGHTFDQKRLKQPLYLHPWEDVLYTK</sequence>
<dbReference type="Proteomes" id="UP001604336">
    <property type="component" value="Unassembled WGS sequence"/>
</dbReference>
<dbReference type="AlphaFoldDB" id="A0ABD1Q253"/>
<name>A0ABD1Q253_9LAMI</name>
<evidence type="ECO:0000256" key="10">
    <source>
        <dbReference type="ARBA" id="ARBA00022842"/>
    </source>
</evidence>
<accession>A0ABD1Q253</accession>
<dbReference type="InterPro" id="IPR017440">
    <property type="entry name" value="Cit_synth/succinyl-CoA_lig_AS"/>
</dbReference>
<comment type="caution">
    <text evidence="13">The sequence shown here is derived from an EMBL/GenBank/DDBJ whole genome shotgun (WGS) entry which is preliminary data.</text>
</comment>
<keyword evidence="11" id="KW-0443">Lipid metabolism</keyword>
<dbReference type="GO" id="GO:0005524">
    <property type="term" value="F:ATP binding"/>
    <property type="evidence" value="ECO:0007669"/>
    <property type="project" value="UniProtKB-KW"/>
</dbReference>
<dbReference type="Gene3D" id="3.40.50.261">
    <property type="entry name" value="Succinyl-CoA synthetase domains"/>
    <property type="match status" value="1"/>
</dbReference>
<keyword evidence="8" id="KW-0547">Nucleotide-binding</keyword>
<evidence type="ECO:0000313" key="13">
    <source>
        <dbReference type="EMBL" id="KAL2470270.1"/>
    </source>
</evidence>
<dbReference type="FunFam" id="3.40.50.720:FF:000136">
    <property type="entry name" value="ATP-citrate synthase beta chain protein"/>
    <property type="match status" value="1"/>
</dbReference>
<evidence type="ECO:0000256" key="5">
    <source>
        <dbReference type="ARBA" id="ARBA00022516"/>
    </source>
</evidence>
<dbReference type="SUPFAM" id="SSF51735">
    <property type="entry name" value="NAD(P)-binding Rossmann-fold domains"/>
    <property type="match status" value="1"/>
</dbReference>
<keyword evidence="9" id="KW-0067">ATP-binding</keyword>
<evidence type="ECO:0000256" key="7">
    <source>
        <dbReference type="ARBA" id="ARBA00022723"/>
    </source>
</evidence>
<dbReference type="InterPro" id="IPR033847">
    <property type="entry name" value="Citrt_syn/SCS-alpha_CS"/>
</dbReference>
<dbReference type="PANTHER" id="PTHR23118">
    <property type="entry name" value="ATP-CITRATE SYNTHASE"/>
    <property type="match status" value="1"/>
</dbReference>
<comment type="subcellular location">
    <subcellularLocation>
        <location evidence="1">Cytoplasm</location>
    </subcellularLocation>
</comment>
<evidence type="ECO:0000256" key="11">
    <source>
        <dbReference type="ARBA" id="ARBA00023098"/>
    </source>
</evidence>
<comment type="subunit">
    <text evidence="2">Heterooctamer of 4 alpha and 4 beta chains.</text>
</comment>
<evidence type="ECO:0000256" key="8">
    <source>
        <dbReference type="ARBA" id="ARBA00022741"/>
    </source>
</evidence>
<dbReference type="SUPFAM" id="SSF48256">
    <property type="entry name" value="Citrate synthase"/>
    <property type="match status" value="1"/>
</dbReference>
<dbReference type="Pfam" id="PF00549">
    <property type="entry name" value="Ligase_CoA"/>
    <property type="match status" value="1"/>
</dbReference>
<dbReference type="InterPro" id="IPR016102">
    <property type="entry name" value="Succinyl-CoA_synth-like"/>
</dbReference>
<evidence type="ECO:0000256" key="2">
    <source>
        <dbReference type="ARBA" id="ARBA00011412"/>
    </source>
</evidence>
<dbReference type="GO" id="GO:0005737">
    <property type="term" value="C:cytoplasm"/>
    <property type="evidence" value="ECO:0007669"/>
    <property type="project" value="UniProtKB-SubCell"/>
</dbReference>
<dbReference type="PROSITE" id="PS00399">
    <property type="entry name" value="SUCCINYL_COA_LIG_2"/>
    <property type="match status" value="1"/>
</dbReference>
<organism evidence="13 14">
    <name type="scientific">Abeliophyllum distichum</name>
    <dbReference type="NCBI Taxonomy" id="126358"/>
    <lineage>
        <taxon>Eukaryota</taxon>
        <taxon>Viridiplantae</taxon>
        <taxon>Streptophyta</taxon>
        <taxon>Embryophyta</taxon>
        <taxon>Tracheophyta</taxon>
        <taxon>Spermatophyta</taxon>
        <taxon>Magnoliopsida</taxon>
        <taxon>eudicotyledons</taxon>
        <taxon>Gunneridae</taxon>
        <taxon>Pentapetalae</taxon>
        <taxon>asterids</taxon>
        <taxon>lamiids</taxon>
        <taxon>Lamiales</taxon>
        <taxon>Oleaceae</taxon>
        <taxon>Forsythieae</taxon>
        <taxon>Abeliophyllum</taxon>
    </lineage>
</organism>
<evidence type="ECO:0000256" key="9">
    <source>
        <dbReference type="ARBA" id="ARBA00022840"/>
    </source>
</evidence>
<dbReference type="InterPro" id="IPR036291">
    <property type="entry name" value="NAD(P)-bd_dom_sf"/>
</dbReference>
<evidence type="ECO:0000256" key="6">
    <source>
        <dbReference type="ARBA" id="ARBA00022679"/>
    </source>
</evidence>
<dbReference type="EC" id="2.3.3.8" evidence="3"/>
<reference evidence="14" key="1">
    <citation type="submission" date="2024-07" db="EMBL/GenBank/DDBJ databases">
        <title>Two chromosome-level genome assemblies of Korean endemic species Abeliophyllum distichum and Forsythia ovata (Oleaceae).</title>
        <authorList>
            <person name="Jang H."/>
        </authorList>
    </citation>
    <scope>NUCLEOTIDE SEQUENCE [LARGE SCALE GENOMIC DNA]</scope>
</reference>
<evidence type="ECO:0000256" key="1">
    <source>
        <dbReference type="ARBA" id="ARBA00004496"/>
    </source>
</evidence>
<keyword evidence="4" id="KW-0963">Cytoplasm</keyword>
<proteinExistence type="predicted"/>
<dbReference type="GO" id="GO:0006629">
    <property type="term" value="P:lipid metabolic process"/>
    <property type="evidence" value="ECO:0007669"/>
    <property type="project" value="UniProtKB-KW"/>
</dbReference>
<dbReference type="Pfam" id="PF00285">
    <property type="entry name" value="Citrate_synt"/>
    <property type="match status" value="1"/>
</dbReference>
<keyword evidence="6" id="KW-0808">Transferase</keyword>
<dbReference type="InterPro" id="IPR002020">
    <property type="entry name" value="Citrate_synthase"/>
</dbReference>
<dbReference type="GO" id="GO:0046872">
    <property type="term" value="F:metal ion binding"/>
    <property type="evidence" value="ECO:0007669"/>
    <property type="project" value="UniProtKB-KW"/>
</dbReference>
<dbReference type="FunFam" id="3.40.50.261:FF:000003">
    <property type="entry name" value="ATP-citrate synthase subunit"/>
    <property type="match status" value="1"/>
</dbReference>
<dbReference type="InterPro" id="IPR016142">
    <property type="entry name" value="Citrate_synth-like_lrg_a-sub"/>
</dbReference>
<dbReference type="PROSITE" id="PS01216">
    <property type="entry name" value="SUCCINYL_COA_LIG_1"/>
    <property type="match status" value="1"/>
</dbReference>
<evidence type="ECO:0000256" key="3">
    <source>
        <dbReference type="ARBA" id="ARBA00012639"/>
    </source>
</evidence>
<dbReference type="GO" id="GO:0003878">
    <property type="term" value="F:ATP citrate synthase activity"/>
    <property type="evidence" value="ECO:0007669"/>
    <property type="project" value="UniProtKB-EC"/>
</dbReference>
<evidence type="ECO:0000256" key="4">
    <source>
        <dbReference type="ARBA" id="ARBA00022490"/>
    </source>
</evidence>
<dbReference type="InterPro" id="IPR017866">
    <property type="entry name" value="Succ-CoA_synthase_bsu_CS"/>
</dbReference>
<dbReference type="CDD" id="cd06100">
    <property type="entry name" value="CCL_ACL-C"/>
    <property type="match status" value="1"/>
</dbReference>
<keyword evidence="14" id="KW-1185">Reference proteome</keyword>
<dbReference type="InterPro" id="IPR016143">
    <property type="entry name" value="Citrate_synth-like_sm_a-sub"/>
</dbReference>
<keyword evidence="5" id="KW-0444">Lipid biosynthesis</keyword>
<dbReference type="InterPro" id="IPR036969">
    <property type="entry name" value="Citrate_synthase_sf"/>
</dbReference>
<evidence type="ECO:0000313" key="14">
    <source>
        <dbReference type="Proteomes" id="UP001604336"/>
    </source>
</evidence>
<dbReference type="PANTHER" id="PTHR23118:SF42">
    <property type="entry name" value="ATP-CITRATE SYNTHASE"/>
    <property type="match status" value="1"/>
</dbReference>
<gene>
    <name evidence="13" type="ORF">Adt_38406</name>
</gene>
<dbReference type="Gene3D" id="1.10.580.10">
    <property type="entry name" value="Citrate Synthase, domain 1"/>
    <property type="match status" value="1"/>
</dbReference>
<dbReference type="EMBL" id="JBFOLK010000012">
    <property type="protein sequence ID" value="KAL2470270.1"/>
    <property type="molecule type" value="Genomic_DNA"/>
</dbReference>
<dbReference type="PROSITE" id="PS01217">
    <property type="entry name" value="SUCCINYL_COA_LIG_3"/>
    <property type="match status" value="1"/>
</dbReference>
<protein>
    <recommendedName>
        <fullName evidence="3">ATP citrate synthase</fullName>
        <ecNumber evidence="3">2.3.3.8</ecNumber>
    </recommendedName>
</protein>
<dbReference type="Gene3D" id="1.10.230.10">
    <property type="entry name" value="Cytochrome P450-Terp, domain 2"/>
    <property type="match status" value="1"/>
</dbReference>